<organism evidence="2 3">
    <name type="scientific">Aquipseudomonas guryensis</name>
    <dbReference type="NCBI Taxonomy" id="2759165"/>
    <lineage>
        <taxon>Bacteria</taxon>
        <taxon>Pseudomonadati</taxon>
        <taxon>Pseudomonadota</taxon>
        <taxon>Gammaproteobacteria</taxon>
        <taxon>Pseudomonadales</taxon>
        <taxon>Pseudomonadaceae</taxon>
        <taxon>Aquipseudomonas</taxon>
    </lineage>
</organism>
<name>A0A7W4DCA6_9GAMM</name>
<dbReference type="InterPro" id="IPR010727">
    <property type="entry name" value="DUF1302"/>
</dbReference>
<dbReference type="Proteomes" id="UP000581189">
    <property type="component" value="Unassembled WGS sequence"/>
</dbReference>
<dbReference type="RefSeq" id="WP_182833979.1">
    <property type="nucleotide sequence ID" value="NZ_JACJFN010000003.1"/>
</dbReference>
<reference evidence="2 3" key="1">
    <citation type="submission" date="2020-08" db="EMBL/GenBank/DDBJ databases">
        <authorList>
            <person name="Kim C.M."/>
        </authorList>
    </citation>
    <scope>NUCLEOTIDE SEQUENCE [LARGE SCALE GENOMIC DNA]</scope>
    <source>
        <strain evidence="2 3">SR9</strain>
    </source>
</reference>
<feature type="chain" id="PRO_5031347343" evidence="1">
    <location>
        <begin position="30"/>
        <end position="634"/>
    </location>
</feature>
<proteinExistence type="predicted"/>
<dbReference type="EMBL" id="JACJFN010000003">
    <property type="protein sequence ID" value="MBB1519958.1"/>
    <property type="molecule type" value="Genomic_DNA"/>
</dbReference>
<dbReference type="AlphaFoldDB" id="A0A7W4DCA6"/>
<evidence type="ECO:0000313" key="3">
    <source>
        <dbReference type="Proteomes" id="UP000581189"/>
    </source>
</evidence>
<dbReference type="Pfam" id="PF06980">
    <property type="entry name" value="DUF1302"/>
    <property type="match status" value="1"/>
</dbReference>
<evidence type="ECO:0000313" key="2">
    <source>
        <dbReference type="EMBL" id="MBB1519958.1"/>
    </source>
</evidence>
<keyword evidence="1" id="KW-0732">Signal</keyword>
<protein>
    <submittedName>
        <fullName evidence="2">DUF1302 domain-containing protein</fullName>
    </submittedName>
</protein>
<evidence type="ECO:0000256" key="1">
    <source>
        <dbReference type="SAM" id="SignalP"/>
    </source>
</evidence>
<feature type="signal peptide" evidence="1">
    <location>
        <begin position="1"/>
        <end position="29"/>
    </location>
</feature>
<keyword evidence="3" id="KW-1185">Reference proteome</keyword>
<gene>
    <name evidence="2" type="ORF">H3H45_11970</name>
</gene>
<sequence length="634" mass="68662">MTTTKPFWRLAKLPLAVSLASTLAAPAFGVTFNIGEIEGQLDSSLSVGASWSTKSADPDLIGVNNGGQGLSQTTDDGRLNFKKGETFSKIFKGIHDLELKYGDTGVFVRGKYWYDFELKDESRLFKDIDDSNRKEGAQASGAEILDAFVYHNYSIADQPGSVRLGKQVVSWGESTFIQNSINAINPVDVSAFRRPGAEVKEGLIPVNMFYVSQSLTDNLSMEAFYQLEWEQTVVDNCGTFFSQVDVAADGCDDNLRLLTNNEALVNGVLNPILVGNGLDPLDVNGEGNLVARADDRDARDSGQWGLAFRYFSEPLDTEFGAYAMNYHSRAPILSATAPGQDVYDVANGVLGVRNGAASALAIAGSSSYFIEYPEDIRLYGLSFSTTLPTGTAWSGEVSYRPNAPVALNTTDVLYSAVRPLNNPNVDNPYADASVLEGGVGATRHGYNRKEVTQIQTTFTHFLDQVMGASRLTLVGEVGMTFVGGLEHTSEARYGRDPVFGPGELPNGTCELLNNSTVGGAVDNADFSNATKDCNDDGYTTHSSWGYRTRAIWDYPDVFAGVNLRPSVAWSHDVDGYSPGPGANFEEGRKAVSLAVEAEYQNTYTANLSYTDFFGGDYNTSIDRDFVALSFGANF</sequence>
<accession>A0A7W4DCA6</accession>
<comment type="caution">
    <text evidence="2">The sequence shown here is derived from an EMBL/GenBank/DDBJ whole genome shotgun (WGS) entry which is preliminary data.</text>
</comment>